<evidence type="ECO:0000256" key="1">
    <source>
        <dbReference type="SAM" id="SignalP"/>
    </source>
</evidence>
<feature type="signal peptide" evidence="1">
    <location>
        <begin position="1"/>
        <end position="20"/>
    </location>
</feature>
<protein>
    <submittedName>
        <fullName evidence="2">Uncharacterized protein</fullName>
    </submittedName>
</protein>
<reference evidence="2 3" key="1">
    <citation type="submission" date="2017-12" db="EMBL/GenBank/DDBJ databases">
        <authorList>
            <person name="Pombert J.-F."/>
            <person name="Haag K.L."/>
            <person name="Ebert D."/>
        </authorList>
    </citation>
    <scope>NUCLEOTIDE SEQUENCE [LARGE SCALE GENOMIC DNA]</scope>
    <source>
        <strain evidence="2">IL-BN-2</strain>
    </source>
</reference>
<sequence length="345" mass="41148">MEKGMYLVYILIFKYLYVSAGSNSSDHIYSNIYETIPYDQIIPSMYVFSDRLNNLRENDFLLVFISFNMAANLVFCGAQSQMVSRKKNRIYELLKQNSLSGLNMKRNHDIFTKYQIYRSHLNNKLLSIEYLVILRLKFKIEKILKRDFRNEIKEFTKNIFLLNPGITNIIKERFKNKIKCLNSESQNIPQIFLQKNFQNCEMTKYFKDFDISFCDMNSYSAIPYLDVLSTGIYLSYNLKTTQTIFLYNLNDKIFQTLYNNFLDIEIIRKSIKVIIKMIYDTKIETEDINEILKSDFNLKFYQIYKKTFKNLESAYMNVLIKNILNKKILSNILKSVIRELKEKTI</sequence>
<evidence type="ECO:0000313" key="2">
    <source>
        <dbReference type="EMBL" id="TBU07638.1"/>
    </source>
</evidence>
<evidence type="ECO:0000313" key="3">
    <source>
        <dbReference type="Proteomes" id="UP000293045"/>
    </source>
</evidence>
<dbReference type="VEuPathDB" id="MicrosporidiaDB:CWI36_0481p0040"/>
<keyword evidence="1" id="KW-0732">Signal</keyword>
<organism evidence="2 3">
    <name type="scientific">Hamiltosporidium magnivora</name>
    <dbReference type="NCBI Taxonomy" id="148818"/>
    <lineage>
        <taxon>Eukaryota</taxon>
        <taxon>Fungi</taxon>
        <taxon>Fungi incertae sedis</taxon>
        <taxon>Microsporidia</taxon>
        <taxon>Dubosqiidae</taxon>
        <taxon>Hamiltosporidium</taxon>
    </lineage>
</organism>
<comment type="caution">
    <text evidence="2">The sequence shown here is derived from an EMBL/GenBank/DDBJ whole genome shotgun (WGS) entry which is preliminary data.</text>
</comment>
<feature type="chain" id="PRO_5020934174" evidence="1">
    <location>
        <begin position="21"/>
        <end position="345"/>
    </location>
</feature>
<dbReference type="EMBL" id="PIXR01000291">
    <property type="protein sequence ID" value="TBU07638.1"/>
    <property type="molecule type" value="Genomic_DNA"/>
</dbReference>
<dbReference type="VEuPathDB" id="MicrosporidiaDB:CWI39_0291p0010"/>
<proteinExistence type="predicted"/>
<accession>A0A4Q9LHM2</accession>
<dbReference type="Proteomes" id="UP000293045">
    <property type="component" value="Unassembled WGS sequence"/>
</dbReference>
<name>A0A4Q9LHM2_9MICR</name>
<dbReference type="AlphaFoldDB" id="A0A4Q9LHM2"/>
<gene>
    <name evidence="2" type="ORF">CWI39_0291p0010</name>
</gene>